<accession>A0A820BCJ9</accession>
<evidence type="ECO:0000313" key="1">
    <source>
        <dbReference type="EMBL" id="CAF4199886.1"/>
    </source>
</evidence>
<evidence type="ECO:0000313" key="2">
    <source>
        <dbReference type="Proteomes" id="UP000663836"/>
    </source>
</evidence>
<gene>
    <name evidence="1" type="ORF">JBS370_LOCUS36467</name>
</gene>
<proteinExistence type="predicted"/>
<sequence>MSRSWPSVISTTLHIHLGTTTTAPLNCNTCSRTFNPLGAIPTITVSCTAGCAITGGLTCSLIRTGTVCNGPFVTTSRGPCSNDPTLTCCCVLPGR</sequence>
<reference evidence="1" key="1">
    <citation type="submission" date="2021-02" db="EMBL/GenBank/DDBJ databases">
        <authorList>
            <person name="Nowell W R."/>
        </authorList>
    </citation>
    <scope>NUCLEOTIDE SEQUENCE</scope>
</reference>
<dbReference type="Proteomes" id="UP000663836">
    <property type="component" value="Unassembled WGS sequence"/>
</dbReference>
<name>A0A820BCJ9_9BILA</name>
<dbReference type="AlphaFoldDB" id="A0A820BCJ9"/>
<protein>
    <submittedName>
        <fullName evidence="1">Uncharacterized protein</fullName>
    </submittedName>
</protein>
<comment type="caution">
    <text evidence="1">The sequence shown here is derived from an EMBL/GenBank/DDBJ whole genome shotgun (WGS) entry which is preliminary data.</text>
</comment>
<dbReference type="EMBL" id="CAJOBD010014419">
    <property type="protein sequence ID" value="CAF4199886.1"/>
    <property type="molecule type" value="Genomic_DNA"/>
</dbReference>
<organism evidence="1 2">
    <name type="scientific">Rotaria sordida</name>
    <dbReference type="NCBI Taxonomy" id="392033"/>
    <lineage>
        <taxon>Eukaryota</taxon>
        <taxon>Metazoa</taxon>
        <taxon>Spiralia</taxon>
        <taxon>Gnathifera</taxon>
        <taxon>Rotifera</taxon>
        <taxon>Eurotatoria</taxon>
        <taxon>Bdelloidea</taxon>
        <taxon>Philodinida</taxon>
        <taxon>Philodinidae</taxon>
        <taxon>Rotaria</taxon>
    </lineage>
</organism>